<name>A0A1S3N4L7_SALSA</name>
<dbReference type="OrthoDB" id="1936594at2759"/>
<reference evidence="8" key="1">
    <citation type="submission" date="2025-08" db="UniProtKB">
        <authorList>
            <consortium name="RefSeq"/>
        </authorList>
    </citation>
    <scope>IDENTIFICATION</scope>
</reference>
<dbReference type="PANTHER" id="PTHR16193">
    <property type="entry name" value="TETRATRICOPEPTIDE REPEAT PROTEIN 27"/>
    <property type="match status" value="1"/>
</dbReference>
<dbReference type="CTD" id="55622"/>
<dbReference type="InterPro" id="IPR011990">
    <property type="entry name" value="TPR-like_helical_dom_sf"/>
</dbReference>
<dbReference type="GeneID" id="106576949"/>
<evidence type="ECO:0000313" key="8">
    <source>
        <dbReference type="RefSeq" id="XP_014009986.1"/>
    </source>
</evidence>
<feature type="repeat" description="TPR" evidence="5">
    <location>
        <begin position="664"/>
        <end position="697"/>
    </location>
</feature>
<evidence type="ECO:0000256" key="5">
    <source>
        <dbReference type="PROSITE-ProRule" id="PRU00339"/>
    </source>
</evidence>
<sequence length="913" mass="103180">MRICHGCSLLLLTAHGLKLTNVYNYIEIVYITAVRIYIVNLQLRRSWLETVLTSLHDCCKSHFEMVREAEIPVLRGFLKPSEATEWKQNVFSSAEAGPLLQSLFDGDFEAVLLSPLVLDLLGGGDGSDGESIDAYLERRVLAYLNDSTQEDKADRENALLALAVACLHLFAQSNWTGPPVAIHVPDLLPPALLTTLTEPGALTSALLSSLLLDGESVYCLVGNPFLLLLARVLLVNCSAKLDSLQLLPWWTLRYVSLHQQVLEERSPQLLSLAQSSIEKVMKYESLFSEGTLRNLSIQFHLECGYTSLTYYEYNPAKEHFQRAKELSGLDMNMIGALGKRTRFQQNFLAQLILDVKRKEDIPAPEPESELTLSPTPLASLPKDHDLSDDTVLNQINLAEPGQYQMPDLSGEEQAVILGVCTDFQKNNPIHKLTEEELLAFTSCILSQPKFWAVEVTALCLRTKLEKGSSRRVERAMMQTQTIVDYFEEKSCPVTERLKLFYCCQAPPRWAVQKQLASLLTDLGCTSSALLIYEKLELWEDAVICLERMGQHGKAEEILRRELEKKETPSLYCLLGDVLRDQQYYDQAWELSNHRSARAMRSKALLHLRAKDFQQCVECFEKSLRINTMQLGVWFSLGCAYFALEGYEGAAKAFQRCVGLEPDNAEAWNNLSTAYIRLRQKTKAFRTLQEALKCNYEHWQIWENFIAVCTDVGEFAEAIKAYHRLMDLRDKFKDVQVLEILVRAVVEDMTDNHGDQASSLRAKVQELLGRVTSRHSTDAEIWRHYALLYGDGHSTRPEDNEKALQFLSKAHRCEVQVSGWEKDTGTFKEVIRRAIDLANVTLSCSKKKSNPQEALQMLSSTRLSLRSLATKAKQLHTDVASGEIHGDLSDAVKELEQLITELQDQSGQLRSESA</sequence>
<evidence type="ECO:0000256" key="1">
    <source>
        <dbReference type="ARBA" id="ARBA00022737"/>
    </source>
</evidence>
<keyword evidence="6" id="KW-0175">Coiled coil</keyword>
<keyword evidence="7" id="KW-1185">Reference proteome</keyword>
<evidence type="ECO:0000256" key="3">
    <source>
        <dbReference type="ARBA" id="ARBA00024020"/>
    </source>
</evidence>
<accession>A0A1S3N4L7</accession>
<evidence type="ECO:0000313" key="7">
    <source>
        <dbReference type="Proteomes" id="UP001652741"/>
    </source>
</evidence>
<proteinExistence type="inferred from homology"/>
<dbReference type="KEGG" id="sasa:106576949"/>
<evidence type="ECO:0000256" key="2">
    <source>
        <dbReference type="ARBA" id="ARBA00022803"/>
    </source>
</evidence>
<evidence type="ECO:0000256" key="4">
    <source>
        <dbReference type="ARBA" id="ARBA00024124"/>
    </source>
</evidence>
<dbReference type="AlphaFoldDB" id="A0A1S3N4L7"/>
<feature type="coiled-coil region" evidence="6">
    <location>
        <begin position="884"/>
        <end position="911"/>
    </location>
</feature>
<dbReference type="SUPFAM" id="SSF48452">
    <property type="entry name" value="TPR-like"/>
    <property type="match status" value="2"/>
</dbReference>
<protein>
    <recommendedName>
        <fullName evidence="4">Tetratricopeptide repeat protein 27</fullName>
    </recommendedName>
</protein>
<dbReference type="Proteomes" id="UP001652741">
    <property type="component" value="Chromosome ssa18"/>
</dbReference>
<gene>
    <name evidence="8" type="primary">ttc27</name>
</gene>
<dbReference type="PANTHER" id="PTHR16193:SF0">
    <property type="entry name" value="TETRATRICOPEPTIDE REPEAT PROTEIN 27"/>
    <property type="match status" value="1"/>
</dbReference>
<dbReference type="Pfam" id="PF13181">
    <property type="entry name" value="TPR_8"/>
    <property type="match status" value="2"/>
</dbReference>
<keyword evidence="2 5" id="KW-0802">TPR repeat</keyword>
<evidence type="ECO:0000256" key="6">
    <source>
        <dbReference type="SAM" id="Coils"/>
    </source>
</evidence>
<dbReference type="Gene3D" id="1.25.40.10">
    <property type="entry name" value="Tetratricopeptide repeat domain"/>
    <property type="match status" value="1"/>
</dbReference>
<dbReference type="InterPro" id="IPR044244">
    <property type="entry name" value="TTC27/Emw1"/>
</dbReference>
<dbReference type="InterPro" id="IPR019734">
    <property type="entry name" value="TPR_rpt"/>
</dbReference>
<dbReference type="RefSeq" id="XP_014009986.1">
    <property type="nucleotide sequence ID" value="XM_014154511.2"/>
</dbReference>
<dbReference type="PROSITE" id="PS50005">
    <property type="entry name" value="TPR"/>
    <property type="match status" value="2"/>
</dbReference>
<comment type="similarity">
    <text evidence="3">Belongs to the TTC27 family.</text>
</comment>
<feature type="repeat" description="TPR" evidence="5">
    <location>
        <begin position="630"/>
        <end position="663"/>
    </location>
</feature>
<keyword evidence="1" id="KW-0677">Repeat</keyword>
<organism evidence="7 8">
    <name type="scientific">Salmo salar</name>
    <name type="common">Atlantic salmon</name>
    <dbReference type="NCBI Taxonomy" id="8030"/>
    <lineage>
        <taxon>Eukaryota</taxon>
        <taxon>Metazoa</taxon>
        <taxon>Chordata</taxon>
        <taxon>Craniata</taxon>
        <taxon>Vertebrata</taxon>
        <taxon>Euteleostomi</taxon>
        <taxon>Actinopterygii</taxon>
        <taxon>Neopterygii</taxon>
        <taxon>Teleostei</taxon>
        <taxon>Protacanthopterygii</taxon>
        <taxon>Salmoniformes</taxon>
        <taxon>Salmonidae</taxon>
        <taxon>Salmoninae</taxon>
        <taxon>Salmo</taxon>
    </lineage>
</organism>
<dbReference type="SMART" id="SM00028">
    <property type="entry name" value="TPR"/>
    <property type="match status" value="5"/>
</dbReference>
<dbReference type="OMA" id="NNRYARA"/>